<dbReference type="Proteomes" id="UP000777265">
    <property type="component" value="Unassembled WGS sequence"/>
</dbReference>
<sequence length="84" mass="8820">MGAETRPLAGSTHAAGYCFAGGRREPELYGLPSDFCRERGRLTRLMPGGVPTGARKARRAGKAGKARKAGRAEAKGAFNTDKNG</sequence>
<reference evidence="2" key="2">
    <citation type="submission" date="2020-01" db="EMBL/GenBank/DDBJ databases">
        <authorList>
            <person name="Campanaro S."/>
        </authorList>
    </citation>
    <scope>NUCLEOTIDE SEQUENCE</scope>
    <source>
        <strain evidence="2">AS06rmzACSIP_7</strain>
    </source>
</reference>
<feature type="region of interest" description="Disordered" evidence="1">
    <location>
        <begin position="46"/>
        <end position="84"/>
    </location>
</feature>
<feature type="compositionally biased region" description="Basic residues" evidence="1">
    <location>
        <begin position="55"/>
        <end position="69"/>
    </location>
</feature>
<reference evidence="2" key="1">
    <citation type="journal article" date="2020" name="Biotechnol. Biofuels">
        <title>New insights from the biogas microbiome by comprehensive genome-resolved metagenomics of nearly 1600 species originating from multiple anaerobic digesters.</title>
        <authorList>
            <person name="Campanaro S."/>
            <person name="Treu L."/>
            <person name="Rodriguez-R L.M."/>
            <person name="Kovalovszki A."/>
            <person name="Ziels R.M."/>
            <person name="Maus I."/>
            <person name="Zhu X."/>
            <person name="Kougias P.G."/>
            <person name="Basile A."/>
            <person name="Luo G."/>
            <person name="Schluter A."/>
            <person name="Konstantinidis K.T."/>
            <person name="Angelidaki I."/>
        </authorList>
    </citation>
    <scope>NUCLEOTIDE SEQUENCE</scope>
    <source>
        <strain evidence="2">AS06rmzACSIP_7</strain>
    </source>
</reference>
<evidence type="ECO:0000256" key="1">
    <source>
        <dbReference type="SAM" id="MobiDB-lite"/>
    </source>
</evidence>
<accession>A0A971S1S2</accession>
<name>A0A971S1S2_9BACT</name>
<protein>
    <submittedName>
        <fullName evidence="2">Uncharacterized protein</fullName>
    </submittedName>
</protein>
<proteinExistence type="predicted"/>
<dbReference type="AlphaFoldDB" id="A0A971S1S2"/>
<dbReference type="EMBL" id="JAAYEE010000142">
    <property type="protein sequence ID" value="NLW35567.1"/>
    <property type="molecule type" value="Genomic_DNA"/>
</dbReference>
<evidence type="ECO:0000313" key="3">
    <source>
        <dbReference type="Proteomes" id="UP000777265"/>
    </source>
</evidence>
<gene>
    <name evidence="2" type="ORF">GXY80_08835</name>
</gene>
<evidence type="ECO:0000313" key="2">
    <source>
        <dbReference type="EMBL" id="NLW35567.1"/>
    </source>
</evidence>
<comment type="caution">
    <text evidence="2">The sequence shown here is derived from an EMBL/GenBank/DDBJ whole genome shotgun (WGS) entry which is preliminary data.</text>
</comment>
<organism evidence="2 3">
    <name type="scientific">Syntrophorhabdus aromaticivorans</name>
    <dbReference type="NCBI Taxonomy" id="328301"/>
    <lineage>
        <taxon>Bacteria</taxon>
        <taxon>Pseudomonadati</taxon>
        <taxon>Thermodesulfobacteriota</taxon>
        <taxon>Syntrophorhabdia</taxon>
        <taxon>Syntrophorhabdales</taxon>
        <taxon>Syntrophorhabdaceae</taxon>
        <taxon>Syntrophorhabdus</taxon>
    </lineage>
</organism>